<evidence type="ECO:0000313" key="7">
    <source>
        <dbReference type="Proteomes" id="UP000585050"/>
    </source>
</evidence>
<organism evidence="6 7">
    <name type="scientific">Flammeovirga agarivorans</name>
    <dbReference type="NCBI Taxonomy" id="2726742"/>
    <lineage>
        <taxon>Bacteria</taxon>
        <taxon>Pseudomonadati</taxon>
        <taxon>Bacteroidota</taxon>
        <taxon>Cytophagia</taxon>
        <taxon>Cytophagales</taxon>
        <taxon>Flammeovirgaceae</taxon>
        <taxon>Flammeovirga</taxon>
    </lineage>
</organism>
<protein>
    <submittedName>
        <fullName evidence="6">OmpA family protein</fullName>
    </submittedName>
</protein>
<dbReference type="InterPro" id="IPR011659">
    <property type="entry name" value="WD40"/>
</dbReference>
<dbReference type="InterPro" id="IPR006664">
    <property type="entry name" value="OMP_bac"/>
</dbReference>
<dbReference type="Proteomes" id="UP000585050">
    <property type="component" value="Unassembled WGS sequence"/>
</dbReference>
<dbReference type="SUPFAM" id="SSF103088">
    <property type="entry name" value="OmpA-like"/>
    <property type="match status" value="1"/>
</dbReference>
<dbReference type="PANTHER" id="PTHR30329">
    <property type="entry name" value="STATOR ELEMENT OF FLAGELLAR MOTOR COMPLEX"/>
    <property type="match status" value="1"/>
</dbReference>
<evidence type="ECO:0000256" key="2">
    <source>
        <dbReference type="ARBA" id="ARBA00023136"/>
    </source>
</evidence>
<evidence type="ECO:0000313" key="6">
    <source>
        <dbReference type="EMBL" id="NLR92311.1"/>
    </source>
</evidence>
<dbReference type="PROSITE" id="PS01068">
    <property type="entry name" value="OMPA_1"/>
    <property type="match status" value="1"/>
</dbReference>
<dbReference type="Gene3D" id="3.30.1330.60">
    <property type="entry name" value="OmpA-like domain"/>
    <property type="match status" value="1"/>
</dbReference>
<dbReference type="GO" id="GO:0009279">
    <property type="term" value="C:cell outer membrane"/>
    <property type="evidence" value="ECO:0007669"/>
    <property type="project" value="UniProtKB-SubCell"/>
</dbReference>
<dbReference type="CDD" id="cd07185">
    <property type="entry name" value="OmpA_C-like"/>
    <property type="match status" value="1"/>
</dbReference>
<evidence type="ECO:0000256" key="4">
    <source>
        <dbReference type="PROSITE-ProRule" id="PRU00473"/>
    </source>
</evidence>
<reference evidence="6 7" key="1">
    <citation type="submission" date="2020-04" db="EMBL/GenBank/DDBJ databases">
        <title>Flammeovirga sp. SR4, a novel species isolated from seawater.</title>
        <authorList>
            <person name="Wang X."/>
        </authorList>
    </citation>
    <scope>NUCLEOTIDE SEQUENCE [LARGE SCALE GENOMIC DNA]</scope>
    <source>
        <strain evidence="6 7">SR4</strain>
    </source>
</reference>
<dbReference type="SUPFAM" id="SSF82171">
    <property type="entry name" value="DPP6 N-terminal domain-like"/>
    <property type="match status" value="1"/>
</dbReference>
<keyword evidence="3" id="KW-0998">Cell outer membrane</keyword>
<dbReference type="InterPro" id="IPR050330">
    <property type="entry name" value="Bact_OuterMem_StrucFunc"/>
</dbReference>
<dbReference type="InterPro" id="IPR006665">
    <property type="entry name" value="OmpA-like"/>
</dbReference>
<dbReference type="InterPro" id="IPR006690">
    <property type="entry name" value="OMPA-like_CS"/>
</dbReference>
<gene>
    <name evidence="6" type="ORF">HGP29_13910</name>
</gene>
<dbReference type="PROSITE" id="PS51123">
    <property type="entry name" value="OMPA_2"/>
    <property type="match status" value="1"/>
</dbReference>
<accession>A0A7X8XWJ3</accession>
<keyword evidence="2 4" id="KW-0472">Membrane</keyword>
<evidence type="ECO:0000256" key="1">
    <source>
        <dbReference type="ARBA" id="ARBA00004442"/>
    </source>
</evidence>
<proteinExistence type="predicted"/>
<keyword evidence="7" id="KW-1185">Reference proteome</keyword>
<feature type="domain" description="OmpA-like" evidence="5">
    <location>
        <begin position="531"/>
        <end position="649"/>
    </location>
</feature>
<dbReference type="PANTHER" id="PTHR30329:SF21">
    <property type="entry name" value="LIPOPROTEIN YIAD-RELATED"/>
    <property type="match status" value="1"/>
</dbReference>
<evidence type="ECO:0000259" key="5">
    <source>
        <dbReference type="PROSITE" id="PS51123"/>
    </source>
</evidence>
<dbReference type="RefSeq" id="WP_168883027.1">
    <property type="nucleotide sequence ID" value="NZ_JABAIL010000004.1"/>
</dbReference>
<sequence length="653" mass="72599">MILALTTPYLYAQTIYWADHVIGYSSQYDHFQNSAEQALGSPNVSYNQQSSPLAWMSNEDSLATITIGFAVPIEGVNQILISEAFYHNTIAQVSIFDGNGNEKVIYTQKPSYIKSGGELSSFFINKKWGPVQQIKVIQHGLTSTRMSGIDAIGVSTSSSTISIQPKVSNHLSPGIVTNKISSPLNTSADELSPTLDIRGDKLLFTRVDGGIPLLYEAQKDSLGQWVASKVEIDSASNLLNKYITALSPDGITALSVIDQDSESFHLSTLELKDSIWIEQEQIIIPNIQLLKQKSDFFLSNSRKIMLMSLTDNRTEYTSNLYVSFKEKDGHWTTPKSLGKKINTLGKETSPFLSVDGKTLYFASTGHQGFGGSDLFAARRLDDTWLNWSTPENLGSTVNTKEDETDLCIPISGDIGYFSRRNAEGNMDIYSIKLPILLPPEPVALVSGIALNKTSQQPIHARIIYTDLETQEEIGTVFSNATTGKYFITLPLGKKYSYLAQATGYLSQSENIDLSTQKKDVKAQQNLFLLPIEETSTLTLKNIFYATNSSYLEKSSYDELDRVVALLKNEPSILEVEIAGYTDSQGKESYNQWLSEKRAKSVKEYLIKKGIEEHKLVAVGRGETFPVAPNETVEGRKLNRRVEFKILKLEQINK</sequence>
<dbReference type="AlphaFoldDB" id="A0A7X8XWJ3"/>
<comment type="subcellular location">
    <subcellularLocation>
        <location evidence="1">Cell outer membrane</location>
    </subcellularLocation>
</comment>
<name>A0A7X8XWJ3_9BACT</name>
<comment type="caution">
    <text evidence="6">The sequence shown here is derived from an EMBL/GenBank/DDBJ whole genome shotgun (WGS) entry which is preliminary data.</text>
</comment>
<dbReference type="EMBL" id="JABAIL010000004">
    <property type="protein sequence ID" value="NLR92311.1"/>
    <property type="molecule type" value="Genomic_DNA"/>
</dbReference>
<dbReference type="InterPro" id="IPR036737">
    <property type="entry name" value="OmpA-like_sf"/>
</dbReference>
<dbReference type="PRINTS" id="PR01021">
    <property type="entry name" value="OMPADOMAIN"/>
</dbReference>
<dbReference type="Pfam" id="PF07676">
    <property type="entry name" value="PD40"/>
    <property type="match status" value="1"/>
</dbReference>
<dbReference type="Pfam" id="PF00691">
    <property type="entry name" value="OmpA"/>
    <property type="match status" value="1"/>
</dbReference>
<evidence type="ECO:0000256" key="3">
    <source>
        <dbReference type="ARBA" id="ARBA00023237"/>
    </source>
</evidence>